<comment type="caution">
    <text evidence="1">The sequence shown here is derived from an EMBL/GenBank/DDBJ whole genome shotgun (WGS) entry which is preliminary data.</text>
</comment>
<reference evidence="2" key="1">
    <citation type="submission" date="2017-11" db="EMBL/GenBank/DDBJ databases">
        <authorList>
            <person name="Kuznetsova I."/>
            <person name="Sazanova A."/>
            <person name="Chirak E."/>
            <person name="Safronova V."/>
            <person name="Willems A."/>
        </authorList>
    </citation>
    <scope>NUCLEOTIDE SEQUENCE [LARGE SCALE GENOMIC DNA]</scope>
    <source>
        <strain evidence="2">PEPV15</strain>
    </source>
</reference>
<sequence length="94" mass="10416">MGHVASTLCRGKYIILYVWFGPDGHPRRHRCPGILVAVPLTQHLIRQGVAVARLIVILRVSFTAKCPAFDLGKKAGGRKKLRFSVFFQTGAGTW</sequence>
<gene>
    <name evidence="1" type="ORF">CU100_17130</name>
</gene>
<evidence type="ECO:0000313" key="2">
    <source>
        <dbReference type="Proteomes" id="UP000241158"/>
    </source>
</evidence>
<protein>
    <submittedName>
        <fullName evidence="1">Uncharacterized protein</fullName>
    </submittedName>
</protein>
<keyword evidence="2" id="KW-1185">Reference proteome</keyword>
<dbReference type="EMBL" id="PGGN01000003">
    <property type="protein sequence ID" value="PSH57006.1"/>
    <property type="molecule type" value="Genomic_DNA"/>
</dbReference>
<accession>A0A2P7AS00</accession>
<organism evidence="1 2">
    <name type="scientific">Phyllobacterium endophyticum</name>
    <dbReference type="NCBI Taxonomy" id="1149773"/>
    <lineage>
        <taxon>Bacteria</taxon>
        <taxon>Pseudomonadati</taxon>
        <taxon>Pseudomonadota</taxon>
        <taxon>Alphaproteobacteria</taxon>
        <taxon>Hyphomicrobiales</taxon>
        <taxon>Phyllobacteriaceae</taxon>
        <taxon>Phyllobacterium</taxon>
    </lineage>
</organism>
<dbReference type="AlphaFoldDB" id="A0A2P7AS00"/>
<proteinExistence type="predicted"/>
<name>A0A2P7AS00_9HYPH</name>
<evidence type="ECO:0000313" key="1">
    <source>
        <dbReference type="EMBL" id="PSH57006.1"/>
    </source>
</evidence>
<dbReference type="Proteomes" id="UP000241158">
    <property type="component" value="Unassembled WGS sequence"/>
</dbReference>